<reference evidence="3" key="1">
    <citation type="journal article" date="2015" name="Nat. Genet.">
        <title>The genome and transcriptome of the zoonotic hookworm Ancylostoma ceylanicum identify infection-specific gene families.</title>
        <authorList>
            <person name="Schwarz E.M."/>
            <person name="Hu Y."/>
            <person name="Antoshechkin I."/>
            <person name="Miller M.M."/>
            <person name="Sternberg P.W."/>
            <person name="Aroian R.V."/>
        </authorList>
    </citation>
    <scope>NUCLEOTIDE SEQUENCE</scope>
    <source>
        <strain evidence="3">HY135</strain>
    </source>
</reference>
<keyword evidence="1" id="KW-0812">Transmembrane</keyword>
<evidence type="ECO:0000313" key="2">
    <source>
        <dbReference type="EMBL" id="EYC11072.1"/>
    </source>
</evidence>
<protein>
    <recommendedName>
        <fullName evidence="4">Transmembrane protein</fullName>
    </recommendedName>
</protein>
<keyword evidence="1" id="KW-1133">Transmembrane helix</keyword>
<evidence type="ECO:0008006" key="4">
    <source>
        <dbReference type="Google" id="ProtNLM"/>
    </source>
</evidence>
<sequence length="103" mass="12072">MVLEGKFHGQRKSREWEIRGVSYNYETHCIFMKNHPRRAFLVCVVGVTFFGAPTFFFLTVLSLKGTQLKMCFFAPKFFRDRRANVYLGAPCHFQFLLNILRAA</sequence>
<dbReference type="EMBL" id="JARK01001388">
    <property type="protein sequence ID" value="EYC11072.1"/>
    <property type="molecule type" value="Genomic_DNA"/>
</dbReference>
<comment type="caution">
    <text evidence="2">The sequence shown here is derived from an EMBL/GenBank/DDBJ whole genome shotgun (WGS) entry which is preliminary data.</text>
</comment>
<dbReference type="AlphaFoldDB" id="A0A016U8B4"/>
<accession>A0A016U8B4</accession>
<proteinExistence type="predicted"/>
<keyword evidence="3" id="KW-1185">Reference proteome</keyword>
<name>A0A016U8B4_9BILA</name>
<gene>
    <name evidence="2" type="primary">Acey_s0052.g2198</name>
    <name evidence="2" type="ORF">Y032_0052g2198</name>
</gene>
<keyword evidence="1" id="KW-0472">Membrane</keyword>
<feature type="transmembrane region" description="Helical" evidence="1">
    <location>
        <begin position="39"/>
        <end position="63"/>
    </location>
</feature>
<evidence type="ECO:0000313" key="3">
    <source>
        <dbReference type="Proteomes" id="UP000024635"/>
    </source>
</evidence>
<evidence type="ECO:0000256" key="1">
    <source>
        <dbReference type="SAM" id="Phobius"/>
    </source>
</evidence>
<organism evidence="2 3">
    <name type="scientific">Ancylostoma ceylanicum</name>
    <dbReference type="NCBI Taxonomy" id="53326"/>
    <lineage>
        <taxon>Eukaryota</taxon>
        <taxon>Metazoa</taxon>
        <taxon>Ecdysozoa</taxon>
        <taxon>Nematoda</taxon>
        <taxon>Chromadorea</taxon>
        <taxon>Rhabditida</taxon>
        <taxon>Rhabditina</taxon>
        <taxon>Rhabditomorpha</taxon>
        <taxon>Strongyloidea</taxon>
        <taxon>Ancylostomatidae</taxon>
        <taxon>Ancylostomatinae</taxon>
        <taxon>Ancylostoma</taxon>
    </lineage>
</organism>
<dbReference type="Proteomes" id="UP000024635">
    <property type="component" value="Unassembled WGS sequence"/>
</dbReference>